<protein>
    <submittedName>
        <fullName evidence="6">Aldehyde dehydrogenase family protein</fullName>
    </submittedName>
</protein>
<comment type="caution">
    <text evidence="6">The sequence shown here is derived from an EMBL/GenBank/DDBJ whole genome shotgun (WGS) entry which is preliminary data.</text>
</comment>
<dbReference type="InterPro" id="IPR050740">
    <property type="entry name" value="Aldehyde_DH_Superfamily"/>
</dbReference>
<feature type="active site" evidence="3">
    <location>
        <position position="246"/>
    </location>
</feature>
<dbReference type="InterPro" id="IPR029510">
    <property type="entry name" value="Ald_DH_CS_GLU"/>
</dbReference>
<name>A0ABU7WHV9_9GAMM</name>
<dbReference type="InterPro" id="IPR016163">
    <property type="entry name" value="Ald_DH_C"/>
</dbReference>
<keyword evidence="2 4" id="KW-0560">Oxidoreductase</keyword>
<keyword evidence="7" id="KW-1185">Reference proteome</keyword>
<organism evidence="6 7">
    <name type="scientific">Luteimonas flava</name>
    <dbReference type="NCBI Taxonomy" id="3115822"/>
    <lineage>
        <taxon>Bacteria</taxon>
        <taxon>Pseudomonadati</taxon>
        <taxon>Pseudomonadota</taxon>
        <taxon>Gammaproteobacteria</taxon>
        <taxon>Lysobacterales</taxon>
        <taxon>Lysobacteraceae</taxon>
        <taxon>Luteimonas</taxon>
    </lineage>
</organism>
<evidence type="ECO:0000256" key="3">
    <source>
        <dbReference type="PROSITE-ProRule" id="PRU10007"/>
    </source>
</evidence>
<gene>
    <name evidence="6" type="ORF">V3391_15150</name>
</gene>
<accession>A0ABU7WHV9</accession>
<dbReference type="Gene3D" id="3.40.605.10">
    <property type="entry name" value="Aldehyde Dehydrogenase, Chain A, domain 1"/>
    <property type="match status" value="1"/>
</dbReference>
<dbReference type="PROSITE" id="PS00687">
    <property type="entry name" value="ALDEHYDE_DEHYDR_GLU"/>
    <property type="match status" value="1"/>
</dbReference>
<evidence type="ECO:0000313" key="6">
    <source>
        <dbReference type="EMBL" id="MEF3083551.1"/>
    </source>
</evidence>
<comment type="similarity">
    <text evidence="1 4">Belongs to the aldehyde dehydrogenase family.</text>
</comment>
<dbReference type="SUPFAM" id="SSF53720">
    <property type="entry name" value="ALDH-like"/>
    <property type="match status" value="1"/>
</dbReference>
<evidence type="ECO:0000256" key="4">
    <source>
        <dbReference type="RuleBase" id="RU003345"/>
    </source>
</evidence>
<dbReference type="Pfam" id="PF00171">
    <property type="entry name" value="Aldedh"/>
    <property type="match status" value="1"/>
</dbReference>
<dbReference type="PANTHER" id="PTHR43353:SF5">
    <property type="entry name" value="SUCCINATE-SEMIALDEHYDE DEHYDROGENASE, MITOCHONDRIAL"/>
    <property type="match status" value="1"/>
</dbReference>
<dbReference type="InterPro" id="IPR016162">
    <property type="entry name" value="Ald_DH_N"/>
</dbReference>
<reference evidence="6 7" key="1">
    <citation type="submission" date="2024-01" db="EMBL/GenBank/DDBJ databases">
        <title>Novel species of the genus Luteimonas isolated from rivers.</title>
        <authorList>
            <person name="Lu H."/>
        </authorList>
    </citation>
    <scope>NUCLEOTIDE SEQUENCE [LARGE SCALE GENOMIC DNA]</scope>
    <source>
        <strain evidence="6 7">SMYT11W</strain>
    </source>
</reference>
<dbReference type="PANTHER" id="PTHR43353">
    <property type="entry name" value="SUCCINATE-SEMIALDEHYDE DEHYDROGENASE, MITOCHONDRIAL"/>
    <property type="match status" value="1"/>
</dbReference>
<dbReference type="Gene3D" id="3.40.309.10">
    <property type="entry name" value="Aldehyde Dehydrogenase, Chain A, domain 2"/>
    <property type="match status" value="1"/>
</dbReference>
<dbReference type="InterPro" id="IPR015590">
    <property type="entry name" value="Aldehyde_DH_dom"/>
</dbReference>
<evidence type="ECO:0000256" key="1">
    <source>
        <dbReference type="ARBA" id="ARBA00009986"/>
    </source>
</evidence>
<feature type="domain" description="Aldehyde dehydrogenase" evidence="5">
    <location>
        <begin position="19"/>
        <end position="474"/>
    </location>
</feature>
<sequence length="480" mass="52141">MHIPTLQLLIDNQDVETSDYLEVRDPGRFADVVGRAAQADANHVDLAVQAAHRAFPGWAATPLESRIERVLAVADLLESMVDELVPIVVAESGLLPQEIRMEIAGSAFATRDNVDAARVFLQVKRVEDDTSWVTVEKKPVGVIAGFVPWNAPIVLMIRKLAPALVCGNTIVIKTPPTTPLGVGTLLKRAAALFPPGVINVLHGGSDTGSALVAHPLVRKISFTGGGKAATAIMKSAADTIKSVQFELGGNDPAIVLDDMDLDAQMPTLVAGTFHRSGQFCFAVKRIYVPRAIYDTFFEKFSAQVAKFRIGHPLDPRTTFGPVNNAAQYRYVQDLVARAKDSSATVVELGEPVDPDTWQDGYYLRPVLVKHPTPDQEIVTCEQFGPVVPVIPYDSEDDVIAMANDSEYGLGSSIWSTNFERAVGMARRIEAGMTYINKNAQSRLGRRYMPFGGVKQSGIGTENGELGLADYVEYHAINFHT</sequence>
<dbReference type="Proteomes" id="UP001358324">
    <property type="component" value="Unassembled WGS sequence"/>
</dbReference>
<proteinExistence type="inferred from homology"/>
<evidence type="ECO:0000313" key="7">
    <source>
        <dbReference type="Proteomes" id="UP001358324"/>
    </source>
</evidence>
<dbReference type="RefSeq" id="WP_332079267.1">
    <property type="nucleotide sequence ID" value="NZ_JAZHBM010000003.1"/>
</dbReference>
<dbReference type="EMBL" id="JAZHBM010000003">
    <property type="protein sequence ID" value="MEF3083551.1"/>
    <property type="molecule type" value="Genomic_DNA"/>
</dbReference>
<evidence type="ECO:0000256" key="2">
    <source>
        <dbReference type="ARBA" id="ARBA00023002"/>
    </source>
</evidence>
<evidence type="ECO:0000259" key="5">
    <source>
        <dbReference type="Pfam" id="PF00171"/>
    </source>
</evidence>
<dbReference type="InterPro" id="IPR016161">
    <property type="entry name" value="Ald_DH/histidinol_DH"/>
</dbReference>